<reference evidence="6 7" key="1">
    <citation type="journal article" date="2018" name="Nat. Biotechnol.">
        <title>A standardized bacterial taxonomy based on genome phylogeny substantially revises the tree of life.</title>
        <authorList>
            <person name="Parks D.H."/>
            <person name="Chuvochina M."/>
            <person name="Waite D.W."/>
            <person name="Rinke C."/>
            <person name="Skarshewski A."/>
            <person name="Chaumeil P.A."/>
            <person name="Hugenholtz P."/>
        </authorList>
    </citation>
    <scope>NUCLEOTIDE SEQUENCE [LARGE SCALE GENOMIC DNA]</scope>
    <source>
        <strain evidence="6">UBA11728</strain>
    </source>
</reference>
<comment type="cofactor">
    <cofactor evidence="1">
        <name>Zn(2+)</name>
        <dbReference type="ChEBI" id="CHEBI:29105"/>
    </cofactor>
</comment>
<evidence type="ECO:0000256" key="3">
    <source>
        <dbReference type="ARBA" id="ARBA00022801"/>
    </source>
</evidence>
<evidence type="ECO:0000313" key="6">
    <source>
        <dbReference type="EMBL" id="HCL01775.1"/>
    </source>
</evidence>
<comment type="caution">
    <text evidence="6">The sequence shown here is derived from an EMBL/GenBank/DDBJ whole genome shotgun (WGS) entry which is preliminary data.</text>
</comment>
<evidence type="ECO:0000256" key="4">
    <source>
        <dbReference type="ARBA" id="ARBA00022833"/>
    </source>
</evidence>
<evidence type="ECO:0000313" key="7">
    <source>
        <dbReference type="Proteomes" id="UP000262969"/>
    </source>
</evidence>
<dbReference type="InterPro" id="IPR024087">
    <property type="entry name" value="Creatininase-like_sf"/>
</dbReference>
<keyword evidence="2" id="KW-0479">Metal-binding</keyword>
<gene>
    <name evidence="6" type="ORF">DHW61_05060</name>
</gene>
<dbReference type="GO" id="GO:0016811">
    <property type="term" value="F:hydrolase activity, acting on carbon-nitrogen (but not peptide) bonds, in linear amides"/>
    <property type="evidence" value="ECO:0007669"/>
    <property type="project" value="TreeGrafter"/>
</dbReference>
<evidence type="ECO:0000256" key="1">
    <source>
        <dbReference type="ARBA" id="ARBA00001947"/>
    </source>
</evidence>
<dbReference type="PANTHER" id="PTHR35005:SF1">
    <property type="entry name" value="2-AMINO-5-FORMYLAMINO-6-RIBOSYLAMINOPYRIMIDIN-4(3H)-ONE 5'-MONOPHOSPHATE DEFORMYLASE"/>
    <property type="match status" value="1"/>
</dbReference>
<dbReference type="AlphaFoldDB" id="A0A3D2X5D6"/>
<proteinExistence type="inferred from homology"/>
<evidence type="ECO:0000256" key="2">
    <source>
        <dbReference type="ARBA" id="ARBA00022723"/>
    </source>
</evidence>
<dbReference type="EMBL" id="DPVV01000175">
    <property type="protein sequence ID" value="HCL01775.1"/>
    <property type="molecule type" value="Genomic_DNA"/>
</dbReference>
<dbReference type="GO" id="GO:0046872">
    <property type="term" value="F:metal ion binding"/>
    <property type="evidence" value="ECO:0007669"/>
    <property type="project" value="UniProtKB-KW"/>
</dbReference>
<accession>A0A3D2X5D6</accession>
<keyword evidence="3" id="KW-0378">Hydrolase</keyword>
<dbReference type="InterPro" id="IPR003785">
    <property type="entry name" value="Creatininase/forma_Hydrolase"/>
</dbReference>
<dbReference type="Gene3D" id="3.40.50.10310">
    <property type="entry name" value="Creatininase"/>
    <property type="match status" value="1"/>
</dbReference>
<dbReference type="Pfam" id="PF02633">
    <property type="entry name" value="Creatininase"/>
    <property type="match status" value="1"/>
</dbReference>
<sequence>MCYSLHRSSFWFCGRQQHGPHLPLNNDILCAEYFAEELSEATGCLVAPTINYGVNLPCDISFTGTTSISKDTLKKIITEIIEMVEISRF</sequence>
<dbReference type="GO" id="GO:0009231">
    <property type="term" value="P:riboflavin biosynthetic process"/>
    <property type="evidence" value="ECO:0007669"/>
    <property type="project" value="TreeGrafter"/>
</dbReference>
<dbReference type="PANTHER" id="PTHR35005">
    <property type="entry name" value="3-DEHYDRO-SCYLLO-INOSOSE HYDROLASE"/>
    <property type="match status" value="1"/>
</dbReference>
<dbReference type="SUPFAM" id="SSF102215">
    <property type="entry name" value="Creatininase"/>
    <property type="match status" value="1"/>
</dbReference>
<keyword evidence="4" id="KW-0862">Zinc</keyword>
<organism evidence="6 7">
    <name type="scientific">Lachnoclostridium phytofermentans</name>
    <dbReference type="NCBI Taxonomy" id="66219"/>
    <lineage>
        <taxon>Bacteria</taxon>
        <taxon>Bacillati</taxon>
        <taxon>Bacillota</taxon>
        <taxon>Clostridia</taxon>
        <taxon>Lachnospirales</taxon>
        <taxon>Lachnospiraceae</taxon>
    </lineage>
</organism>
<evidence type="ECO:0000256" key="5">
    <source>
        <dbReference type="ARBA" id="ARBA00024029"/>
    </source>
</evidence>
<comment type="similarity">
    <text evidence="5">Belongs to the creatininase superfamily.</text>
</comment>
<dbReference type="Proteomes" id="UP000262969">
    <property type="component" value="Unassembled WGS sequence"/>
</dbReference>
<protein>
    <submittedName>
        <fullName evidence="6">Uncharacterized protein</fullName>
    </submittedName>
</protein>
<name>A0A3D2X5D6_9FIRM</name>